<dbReference type="Proteomes" id="UP001321760">
    <property type="component" value="Unassembled WGS sequence"/>
</dbReference>
<feature type="compositionally biased region" description="Basic and acidic residues" evidence="1">
    <location>
        <begin position="102"/>
        <end position="116"/>
    </location>
</feature>
<proteinExistence type="predicted"/>
<evidence type="ECO:0000313" key="3">
    <source>
        <dbReference type="Proteomes" id="UP001321760"/>
    </source>
</evidence>
<sequence length="362" mass="38876">MSSTPEAHRGSASADLASLLALIEGVDSPNTHVMLGALKRAAHKLDLQAVALDARSAELDKRAAEIDHKASELHLREQLLGQRPTIPKPSSASKTTPTRQCVVDRDSDTIHRDHTDNLTQTPGSAERDLRRLLDRVNAGLTASTDTTEEEIAGYLDKLQAKVTEETAHFVEVDAGLGAGAKDIHSAVTKLTDRIDSGFEILHAELIKLRRPLSAIRNDLQGELTASKAECSKLQGRIDRMERLTGQGFLRVAVKMLGSEVVFLGSPAPSALEVASLISTVQLRGVANPALEDYINGGDVTRNSWYCVQKLIRHGALPSRVNGERCDCGGGVAGEGDAPCVLMMRRDGFPVQFAFGPVPPTGM</sequence>
<gene>
    <name evidence="2" type="ORF">QBC34DRAFT_386956</name>
</gene>
<name>A0AAV9G460_9PEZI</name>
<evidence type="ECO:0000313" key="2">
    <source>
        <dbReference type="EMBL" id="KAK4442772.1"/>
    </source>
</evidence>
<evidence type="ECO:0000256" key="1">
    <source>
        <dbReference type="SAM" id="MobiDB-lite"/>
    </source>
</evidence>
<keyword evidence="3" id="KW-1185">Reference proteome</keyword>
<reference evidence="2" key="1">
    <citation type="journal article" date="2023" name="Mol. Phylogenet. Evol.">
        <title>Genome-scale phylogeny and comparative genomics of the fungal order Sordariales.</title>
        <authorList>
            <person name="Hensen N."/>
            <person name="Bonometti L."/>
            <person name="Westerberg I."/>
            <person name="Brannstrom I.O."/>
            <person name="Guillou S."/>
            <person name="Cros-Aarteil S."/>
            <person name="Calhoun S."/>
            <person name="Haridas S."/>
            <person name="Kuo A."/>
            <person name="Mondo S."/>
            <person name="Pangilinan J."/>
            <person name="Riley R."/>
            <person name="LaButti K."/>
            <person name="Andreopoulos B."/>
            <person name="Lipzen A."/>
            <person name="Chen C."/>
            <person name="Yan M."/>
            <person name="Daum C."/>
            <person name="Ng V."/>
            <person name="Clum A."/>
            <person name="Steindorff A."/>
            <person name="Ohm R.A."/>
            <person name="Martin F."/>
            <person name="Silar P."/>
            <person name="Natvig D.O."/>
            <person name="Lalanne C."/>
            <person name="Gautier V."/>
            <person name="Ament-Velasquez S.L."/>
            <person name="Kruys A."/>
            <person name="Hutchinson M.I."/>
            <person name="Powell A.J."/>
            <person name="Barry K."/>
            <person name="Miller A.N."/>
            <person name="Grigoriev I.V."/>
            <person name="Debuchy R."/>
            <person name="Gladieux P."/>
            <person name="Hiltunen Thoren M."/>
            <person name="Johannesson H."/>
        </authorList>
    </citation>
    <scope>NUCLEOTIDE SEQUENCE</scope>
    <source>
        <strain evidence="2">PSN243</strain>
    </source>
</reference>
<feature type="region of interest" description="Disordered" evidence="1">
    <location>
        <begin position="82"/>
        <end position="126"/>
    </location>
</feature>
<reference evidence="2" key="2">
    <citation type="submission" date="2023-05" db="EMBL/GenBank/DDBJ databases">
        <authorList>
            <consortium name="Lawrence Berkeley National Laboratory"/>
            <person name="Steindorff A."/>
            <person name="Hensen N."/>
            <person name="Bonometti L."/>
            <person name="Westerberg I."/>
            <person name="Brannstrom I.O."/>
            <person name="Guillou S."/>
            <person name="Cros-Aarteil S."/>
            <person name="Calhoun S."/>
            <person name="Haridas S."/>
            <person name="Kuo A."/>
            <person name="Mondo S."/>
            <person name="Pangilinan J."/>
            <person name="Riley R."/>
            <person name="Labutti K."/>
            <person name="Andreopoulos B."/>
            <person name="Lipzen A."/>
            <person name="Chen C."/>
            <person name="Yanf M."/>
            <person name="Daum C."/>
            <person name="Ng V."/>
            <person name="Clum A."/>
            <person name="Ohm R."/>
            <person name="Martin F."/>
            <person name="Silar P."/>
            <person name="Natvig D."/>
            <person name="Lalanne C."/>
            <person name="Gautier V."/>
            <person name="Ament-Velasquez S.L."/>
            <person name="Kruys A."/>
            <person name="Hutchinson M.I."/>
            <person name="Powell A.J."/>
            <person name="Barry K."/>
            <person name="Miller A.N."/>
            <person name="Grigoriev I.V."/>
            <person name="Debuchy R."/>
            <person name="Gladieux P."/>
            <person name="Thoren M.H."/>
            <person name="Johannesson H."/>
        </authorList>
    </citation>
    <scope>NUCLEOTIDE SEQUENCE</scope>
    <source>
        <strain evidence="2">PSN243</strain>
    </source>
</reference>
<dbReference type="EMBL" id="MU866007">
    <property type="protein sequence ID" value="KAK4442772.1"/>
    <property type="molecule type" value="Genomic_DNA"/>
</dbReference>
<organism evidence="2 3">
    <name type="scientific">Podospora aff. communis PSN243</name>
    <dbReference type="NCBI Taxonomy" id="3040156"/>
    <lineage>
        <taxon>Eukaryota</taxon>
        <taxon>Fungi</taxon>
        <taxon>Dikarya</taxon>
        <taxon>Ascomycota</taxon>
        <taxon>Pezizomycotina</taxon>
        <taxon>Sordariomycetes</taxon>
        <taxon>Sordariomycetidae</taxon>
        <taxon>Sordariales</taxon>
        <taxon>Podosporaceae</taxon>
        <taxon>Podospora</taxon>
    </lineage>
</organism>
<protein>
    <submittedName>
        <fullName evidence="2">Uncharacterized protein</fullName>
    </submittedName>
</protein>
<comment type="caution">
    <text evidence="2">The sequence shown here is derived from an EMBL/GenBank/DDBJ whole genome shotgun (WGS) entry which is preliminary data.</text>
</comment>
<dbReference type="AlphaFoldDB" id="A0AAV9G460"/>
<feature type="compositionally biased region" description="Polar residues" evidence="1">
    <location>
        <begin position="88"/>
        <end position="99"/>
    </location>
</feature>
<accession>A0AAV9G460</accession>